<keyword evidence="2" id="KW-1185">Reference proteome</keyword>
<dbReference type="SUPFAM" id="SSF52266">
    <property type="entry name" value="SGNH hydrolase"/>
    <property type="match status" value="1"/>
</dbReference>
<dbReference type="Proteomes" id="UP000249165">
    <property type="component" value="Unassembled WGS sequence"/>
</dbReference>
<reference evidence="1 2" key="1">
    <citation type="submission" date="2018-06" db="EMBL/GenBank/DDBJ databases">
        <title>Genomic Encyclopedia of Archaeal and Bacterial Type Strains, Phase II (KMG-II): from individual species to whole genera.</title>
        <authorList>
            <person name="Goeker M."/>
        </authorList>
    </citation>
    <scope>NUCLEOTIDE SEQUENCE [LARGE SCALE GENOMIC DNA]</scope>
    <source>
        <strain evidence="1 2">DSM 22011</strain>
    </source>
</reference>
<proteinExistence type="predicted"/>
<comment type="caution">
    <text evidence="1">The sequence shown here is derived from an EMBL/GenBank/DDBJ whole genome shotgun (WGS) entry which is preliminary data.</text>
</comment>
<dbReference type="RefSeq" id="WP_111551217.1">
    <property type="nucleotide sequence ID" value="NZ_LIQE01000067.1"/>
</dbReference>
<evidence type="ECO:0008006" key="3">
    <source>
        <dbReference type="Google" id="ProtNLM"/>
    </source>
</evidence>
<dbReference type="InterPro" id="IPR036514">
    <property type="entry name" value="SGNH_hydro_sf"/>
</dbReference>
<dbReference type="GO" id="GO:0016788">
    <property type="term" value="F:hydrolase activity, acting on ester bonds"/>
    <property type="evidence" value="ECO:0007669"/>
    <property type="project" value="UniProtKB-ARBA"/>
</dbReference>
<evidence type="ECO:0000313" key="2">
    <source>
        <dbReference type="Proteomes" id="UP000249165"/>
    </source>
</evidence>
<dbReference type="OrthoDB" id="9790710at2"/>
<dbReference type="EMBL" id="QLMG01000061">
    <property type="protein sequence ID" value="RAK09933.1"/>
    <property type="molecule type" value="Genomic_DNA"/>
</dbReference>
<evidence type="ECO:0000313" key="1">
    <source>
        <dbReference type="EMBL" id="RAK09933.1"/>
    </source>
</evidence>
<sequence>MRKTCKAAVGATILLGALAALELYARAGLGLGTPPLYVSDPEIEYMFAPDQDMMRFGNHQRFNHYGMRSDDTPPTKPEGEYRVLAIGDSVLNGGSLTDQADLATTLLTKDGIRVLNASAGSWGPENMLAYVDRFGLFDADLVVVVLSSHDAADVPSFQPLNPGTHPQSAPLLALTEAAFRYLPRYLAHLSAGGAAVKGDVPPSETAPIAASALDAVRALSALPVPVCVVLHPNREEHRTGVRAAGFVAIREAAGATTVIDEAPFIRSETAYRDPIHPSAEGQRALAGAISACSDRLSPGAEHVAE</sequence>
<dbReference type="Gene3D" id="3.40.50.1110">
    <property type="entry name" value="SGNH hydrolase"/>
    <property type="match status" value="1"/>
</dbReference>
<dbReference type="AlphaFoldDB" id="A0A327XMC0"/>
<accession>A0A327XMC0</accession>
<gene>
    <name evidence="1" type="ORF">ATI53_10619</name>
</gene>
<protein>
    <recommendedName>
        <fullName evidence="3">GDSL-like lipase/acylhydrolase family protein</fullName>
    </recommendedName>
</protein>
<organism evidence="1 2">
    <name type="scientific">Salipiger aestuarii</name>
    <dbReference type="NCBI Taxonomy" id="568098"/>
    <lineage>
        <taxon>Bacteria</taxon>
        <taxon>Pseudomonadati</taxon>
        <taxon>Pseudomonadota</taxon>
        <taxon>Alphaproteobacteria</taxon>
        <taxon>Rhodobacterales</taxon>
        <taxon>Roseobacteraceae</taxon>
        <taxon>Salipiger</taxon>
    </lineage>
</organism>
<name>A0A327XMC0_9RHOB</name>